<dbReference type="SUPFAM" id="SSF55711">
    <property type="entry name" value="Subdomain of clathrin and coatomer appendage domain"/>
    <property type="match status" value="1"/>
</dbReference>
<feature type="compositionally biased region" description="Acidic residues" evidence="2">
    <location>
        <begin position="1945"/>
        <end position="1955"/>
    </location>
</feature>
<evidence type="ECO:0000256" key="1">
    <source>
        <dbReference type="ARBA" id="ARBA00022581"/>
    </source>
</evidence>
<feature type="domain" description="PH" evidence="4">
    <location>
        <begin position="342"/>
        <end position="447"/>
    </location>
</feature>
<dbReference type="eggNOG" id="KOG1077">
    <property type="taxonomic scope" value="Eukaryota"/>
</dbReference>
<feature type="compositionally biased region" description="Basic and acidic residues" evidence="2">
    <location>
        <begin position="1847"/>
        <end position="1886"/>
    </location>
</feature>
<feature type="region of interest" description="Disordered" evidence="2">
    <location>
        <begin position="1766"/>
        <end position="1895"/>
    </location>
</feature>
<dbReference type="PANTHER" id="PTHR13037">
    <property type="entry name" value="FORMIN"/>
    <property type="match status" value="1"/>
</dbReference>
<feature type="region of interest" description="Disordered" evidence="2">
    <location>
        <begin position="1118"/>
        <end position="1137"/>
    </location>
</feature>
<evidence type="ECO:0000256" key="3">
    <source>
        <dbReference type="SAM" id="Phobius"/>
    </source>
</evidence>
<dbReference type="PROSITE" id="PS50003">
    <property type="entry name" value="PH_DOMAIN"/>
    <property type="match status" value="1"/>
</dbReference>
<feature type="compositionally biased region" description="Basic and acidic residues" evidence="2">
    <location>
        <begin position="1330"/>
        <end position="1339"/>
    </location>
</feature>
<evidence type="ECO:0000256" key="2">
    <source>
        <dbReference type="SAM" id="MobiDB-lite"/>
    </source>
</evidence>
<feature type="compositionally biased region" description="Acidic residues" evidence="2">
    <location>
        <begin position="645"/>
        <end position="689"/>
    </location>
</feature>
<dbReference type="EMBL" id="GL833122">
    <property type="protein sequence ID" value="EGB11335.1"/>
    <property type="molecule type" value="Genomic_DNA"/>
</dbReference>
<feature type="compositionally biased region" description="Low complexity" evidence="2">
    <location>
        <begin position="1090"/>
        <end position="1099"/>
    </location>
</feature>
<feature type="compositionally biased region" description="Low complexity" evidence="2">
    <location>
        <begin position="1956"/>
        <end position="1965"/>
    </location>
</feature>
<feature type="region of interest" description="Disordered" evidence="2">
    <location>
        <begin position="632"/>
        <end position="694"/>
    </location>
</feature>
<feature type="compositionally biased region" description="Acidic residues" evidence="2">
    <location>
        <begin position="1771"/>
        <end position="1787"/>
    </location>
</feature>
<feature type="compositionally biased region" description="Pro residues" evidence="2">
    <location>
        <begin position="1227"/>
        <end position="1248"/>
    </location>
</feature>
<dbReference type="InterPro" id="IPR003164">
    <property type="entry name" value="Clathrin_a-adaptin_app_sub_C"/>
</dbReference>
<dbReference type="KEGG" id="aaf:AURANDRAFT_61735"/>
<feature type="region of interest" description="Disordered" evidence="2">
    <location>
        <begin position="81"/>
        <end position="113"/>
    </location>
</feature>
<feature type="region of interest" description="Disordered" evidence="2">
    <location>
        <begin position="1315"/>
        <end position="1339"/>
    </location>
</feature>
<protein>
    <recommendedName>
        <fullName evidence="4">PH domain-containing protein</fullName>
    </recommendedName>
</protein>
<keyword evidence="6" id="KW-1185">Reference proteome</keyword>
<dbReference type="Gene3D" id="3.30.310.10">
    <property type="entry name" value="TATA-Binding Protein"/>
    <property type="match status" value="1"/>
</dbReference>
<evidence type="ECO:0000259" key="4">
    <source>
        <dbReference type="PROSITE" id="PS50003"/>
    </source>
</evidence>
<accession>F0XZG1</accession>
<reference evidence="5 6" key="1">
    <citation type="journal article" date="2011" name="Proc. Natl. Acad. Sci. U.S.A.">
        <title>Niche of harmful alga Aureococcus anophagefferens revealed through ecogenomics.</title>
        <authorList>
            <person name="Gobler C.J."/>
            <person name="Berry D.L."/>
            <person name="Dyhrman S.T."/>
            <person name="Wilhelm S.W."/>
            <person name="Salamov A."/>
            <person name="Lobanov A.V."/>
            <person name="Zhang Y."/>
            <person name="Collier J.L."/>
            <person name="Wurch L.L."/>
            <person name="Kustka A.B."/>
            <person name="Dill B.D."/>
            <person name="Shah M."/>
            <person name="VerBerkmoes N.C."/>
            <person name="Kuo A."/>
            <person name="Terry A."/>
            <person name="Pangilinan J."/>
            <person name="Lindquist E.A."/>
            <person name="Lucas S."/>
            <person name="Paulsen I.T."/>
            <person name="Hattenrath-Lehmann T.K."/>
            <person name="Talmage S.C."/>
            <person name="Walker E.A."/>
            <person name="Koch F."/>
            <person name="Burson A.M."/>
            <person name="Marcoval M.A."/>
            <person name="Tang Y.Z."/>
            <person name="Lecleir G.R."/>
            <person name="Coyne K.J."/>
            <person name="Berg G.M."/>
            <person name="Bertrand E.M."/>
            <person name="Saito M.A."/>
            <person name="Gladyshev V.N."/>
            <person name="Grigoriev I.V."/>
        </authorList>
    </citation>
    <scope>NUCLEOTIDE SEQUENCE [LARGE SCALE GENOMIC DNA]</scope>
    <source>
        <strain evidence="6">CCMP 1984</strain>
    </source>
</reference>
<keyword evidence="1" id="KW-0945">Host-virus interaction</keyword>
<proteinExistence type="predicted"/>
<keyword evidence="3" id="KW-1133">Transmembrane helix</keyword>
<keyword evidence="3" id="KW-0472">Membrane</keyword>
<feature type="compositionally biased region" description="Basic and acidic residues" evidence="2">
    <location>
        <begin position="1253"/>
        <end position="1267"/>
    </location>
</feature>
<evidence type="ECO:0000313" key="5">
    <source>
        <dbReference type="EMBL" id="EGB11335.1"/>
    </source>
</evidence>
<dbReference type="InParanoid" id="F0XZG1"/>
<sequence>MARGDLAAASDLARREVVAASSYAGPLLALVDMLLAAGATAALFYTIWRSRTPARRMTAAIIIFALAPTIALSPSAAPTITPTPPALSPAPTATRAPSHAPTTRHPFWAPFDARDAPTPAPTLELTPAPSAFANSSAAPTAGLGCAPKWLGVCRVSTARGEDVDGECCAREEVASCAEGFRYDRDQASKSCGKVRCARQTCCVYCLPGQPCPRHSDKYGDDARCSDIVGFVLLVVVLMIGLCFCAFAFGCTVATSSWRRPPGHRVALEQVLVGDPAPRPVVVEGRGLDSEVEMAGAVVVADDDARDEAPVARATFVPAAAHVLVNVERRPAPRDEATMGTRVHNLEAELFKREKGPLGSKWARKLVVVDGAKRTIRYHKPNEDKRKTPRKIFRLANMSLVPSASGPKNAPAAFALTCSETGYALVLACELGAEQHRAWCTLLAPLCAGGSKMPPPPGAPAVAPPPAVAAATPPKPEPPRRAAPHEDLSLLASRFPGLDAAAVGRAYESTHGDVDKATRVLASLEAAPKDAPPPPKTVDVEATFLEGEPLGIQLRLLPSVDGSRKIVVLTVKPTCPARDVVAPGDALTGIRGEPIETPTAESFRLVTTRLARAARPLTLTFSRLVDHDDAEAEERLESKYGAEAPTADEDDLSESSGEEDDDDDEEDEEEEEESEDDPDQCGSFGEDEETKDAASALDRTQELELLEATFRAAPLGFKLVLARYASGRLALQLNEIGGDCGCFKQLQVFDEVTHVDGAALPADAAAAFREASGRLSDAVARGAFPLTLSLARRPSVLSVDFDDEKPLGLLLRLTSASGRRAVVVHQVRGDDGAPAAALQPNDDQLVAVHGRLLPRDCTKEVFEDMMKALKKAPRPLRLTFWRASLGGADVLSGEAVEEEALLETMDGSVQDSLDAAAAAQDSLQDIAQGIAKAERLATEARAAEAVRGAADEYDDMHHQDGATPLGRPGAASDGEAEASDDDAGEPEEPEEEAPEDEAPEEPEEAPEEDSPEKAPEEEAPVEPASKLGAFLAQTPANDGSAAPSKLSAFLAAAPAPAPEPEPEPEEPAAVEAPAEPVEEPAGKSLLERARAVAAAEEAAPAPAPPPAAAPAENKLAAFVAATPKAEEPTPRALTRKSMSKLAAFVAGVDPPADDPEPAAPAPAPEPEPPAPAPASADPCRSSGGIKERLAAIEAREQAAFSAPPPASEPRAVGRLRPAKDEPSDDEAAPPPPEAAAPAPPPPPAEPEPSPMVELGKRALDRLQSRGEEPSTALEMEALRAELERSTRELARAKEEKDNVARELEEVAEDARHYRSRLGEAERASRASVDAARAEERASTRARDELASVLEREREEAAAARATAKIAEEAKARLEADATAREARLVAELDAARECRAAAAPPPVEDGAAAALVDRYVAGELAGVDLAHAALCVAAPPSRAALTRACLARAPSASAGRWCAPDACGAALAALGPGDAEDEAGAAPGSWVDALDAVTTWCAARSFPVLRGTPLLVALFDALAGVAPPAAFLAWRRGAADRSTAKGDLRADVASVALRHTDAWFDRPIEAPVLSPPAKALPWTFGSATGARTVAVPLGLDDAEQFASPLSPRPADDGELELAGELAYACGAGAPLDRRGAALAKVAASAAPRPRGARVLSALLRNLPAAVVFDADAPWAAPGAAGAALEALLEFDVAEQAAAVGAVVAHFRVHGRAACLNDALRKLVDLDVLESSGLAAWRAAALEARDGPPGPRSAAAADALQATERLFDWLDGRDDEDLDDDVDDDEEEDHGSVAEAPRAPLDASPAAESESEDGYATARNRAVETDDDGFPRLPPSSGPARTPRSRRPPRSDDELLKTATAARDEAKTAHDEAADATARAERAERCARDAAAASEATAARLEAMVAERGAHSEALRLDRDAYVASLEARLRAAEAKMAAPPPPPPAEPEEETPEEVAELPADVMPADAADEPAAPPSDDDTTAEHPPEASGSPRARVLGLPASAQPKLRERFLRLLCAASGALLEDDDCLVRVAVEHAYEGARGRVRVEVANASSSPIRDLRVDVFADDGRDAGEAPKLSVGITTDGGGAAELAPGARVVARVSATCRSPFVVPPELAVRFETRDAAGEVTRHAYALRLPVAATCFAAPDGFNARDVKAFRARWDDVGAVGGTEHQIVVSSRSPVDDKMLDDLRTRVVADALKGAPVKHADVSPFTITAASVVHATSGPVDVLLRLEANAAARAFRITVRSPSPDAAAAFKNVLQALLTSYYIIYVRRRVRSARV</sequence>
<feature type="compositionally biased region" description="Acidic residues" evidence="2">
    <location>
        <begin position="973"/>
        <end position="1009"/>
    </location>
</feature>
<feature type="region of interest" description="Disordered" evidence="2">
    <location>
        <begin position="454"/>
        <end position="482"/>
    </location>
</feature>
<dbReference type="Proteomes" id="UP000002729">
    <property type="component" value="Unassembled WGS sequence"/>
</dbReference>
<dbReference type="SMART" id="SM00228">
    <property type="entry name" value="PDZ"/>
    <property type="match status" value="2"/>
</dbReference>
<feature type="compositionally biased region" description="Pro residues" evidence="2">
    <location>
        <begin position="1156"/>
        <end position="1171"/>
    </location>
</feature>
<dbReference type="InterPro" id="IPR012295">
    <property type="entry name" value="TBP_dom_sf"/>
</dbReference>
<dbReference type="GO" id="GO:0006886">
    <property type="term" value="P:intracellular protein transport"/>
    <property type="evidence" value="ECO:0007669"/>
    <property type="project" value="InterPro"/>
</dbReference>
<gene>
    <name evidence="5" type="ORF">AURANDRAFT_61735</name>
</gene>
<dbReference type="InterPro" id="IPR001478">
    <property type="entry name" value="PDZ"/>
</dbReference>
<dbReference type="Pfam" id="PF02296">
    <property type="entry name" value="Alpha_adaptin_C"/>
    <property type="match status" value="1"/>
</dbReference>
<feature type="compositionally biased region" description="Basic and acidic residues" evidence="2">
    <location>
        <begin position="1184"/>
        <end position="1195"/>
    </location>
</feature>
<feature type="region of interest" description="Disordered" evidence="2">
    <location>
        <begin position="1932"/>
        <end position="1997"/>
    </location>
</feature>
<name>F0XZG1_AURAN</name>
<dbReference type="GO" id="GO:0016192">
    <property type="term" value="P:vesicle-mediated transport"/>
    <property type="evidence" value="ECO:0007669"/>
    <property type="project" value="InterPro"/>
</dbReference>
<dbReference type="InterPro" id="IPR001849">
    <property type="entry name" value="PH_domain"/>
</dbReference>
<dbReference type="InterPro" id="IPR009028">
    <property type="entry name" value="Coatomer/calthrin_app_sub_C"/>
</dbReference>
<dbReference type="GeneID" id="20223597"/>
<dbReference type="RefSeq" id="XP_009033714.1">
    <property type="nucleotide sequence ID" value="XM_009035466.1"/>
</dbReference>
<feature type="compositionally biased region" description="Pro residues" evidence="2">
    <location>
        <begin position="454"/>
        <end position="466"/>
    </location>
</feature>
<dbReference type="OrthoDB" id="207313at2759"/>
<dbReference type="GO" id="GO:0030131">
    <property type="term" value="C:clathrin adaptor complex"/>
    <property type="evidence" value="ECO:0007669"/>
    <property type="project" value="InterPro"/>
</dbReference>
<dbReference type="Gene3D" id="2.60.40.1230">
    <property type="match status" value="1"/>
</dbReference>
<feature type="transmembrane region" description="Helical" evidence="3">
    <location>
        <begin position="227"/>
        <end position="249"/>
    </location>
</feature>
<feature type="compositionally biased region" description="Low complexity" evidence="2">
    <location>
        <begin position="89"/>
        <end position="103"/>
    </location>
</feature>
<keyword evidence="3" id="KW-0812">Transmembrane</keyword>
<feature type="region of interest" description="Disordered" evidence="2">
    <location>
        <begin position="1143"/>
        <end position="1278"/>
    </location>
</feature>
<organism evidence="6">
    <name type="scientific">Aureococcus anophagefferens</name>
    <name type="common">Harmful bloom alga</name>
    <dbReference type="NCBI Taxonomy" id="44056"/>
    <lineage>
        <taxon>Eukaryota</taxon>
        <taxon>Sar</taxon>
        <taxon>Stramenopiles</taxon>
        <taxon>Ochrophyta</taxon>
        <taxon>Pelagophyceae</taxon>
        <taxon>Pelagomonadales</taxon>
        <taxon>Pelagomonadaceae</taxon>
        <taxon>Aureococcus</taxon>
    </lineage>
</organism>
<dbReference type="PANTHER" id="PTHR13037:SF24">
    <property type="entry name" value="POLYCOMB PROTEIN PCL-RELATED"/>
    <property type="match status" value="1"/>
</dbReference>
<evidence type="ECO:0000313" key="6">
    <source>
        <dbReference type="Proteomes" id="UP000002729"/>
    </source>
</evidence>
<feature type="region of interest" description="Disordered" evidence="2">
    <location>
        <begin position="950"/>
        <end position="1109"/>
    </location>
</feature>
<feature type="transmembrane region" description="Helical" evidence="3">
    <location>
        <begin position="27"/>
        <end position="48"/>
    </location>
</feature>